<protein>
    <submittedName>
        <fullName evidence="1">Uncharacterized protein</fullName>
    </submittedName>
</protein>
<organism evidence="1 2">
    <name type="scientific">Streptomyces mobaraensis</name>
    <name type="common">Streptoverticillium mobaraense</name>
    <dbReference type="NCBI Taxonomy" id="35621"/>
    <lineage>
        <taxon>Bacteria</taxon>
        <taxon>Bacillati</taxon>
        <taxon>Actinomycetota</taxon>
        <taxon>Actinomycetes</taxon>
        <taxon>Kitasatosporales</taxon>
        <taxon>Streptomycetaceae</taxon>
        <taxon>Streptomyces</taxon>
    </lineage>
</organism>
<accession>A0A5N5WEH7</accession>
<keyword evidence="2" id="KW-1185">Reference proteome</keyword>
<sequence>MSDAIDGLNRRTIYQLMDAYDLVADVAEKLPTPITLPVALAGTDWSERTAAVAHAVEIAMEIPGASYELREAFQYACLGWYSASIIMTQQMRAPRFAGYKAVQLQIATAEQYAADARRVLDIEG</sequence>
<comment type="caution">
    <text evidence="1">The sequence shown here is derived from an EMBL/GenBank/DDBJ whole genome shotgun (WGS) entry which is preliminary data.</text>
</comment>
<reference evidence="1 2" key="1">
    <citation type="journal article" date="2019" name="Microb. Cell Fact.">
        <title>Exploring novel herbicidin analogues by transcriptional regulator overexpression and MS/MS molecular networking.</title>
        <authorList>
            <person name="Shi Y."/>
            <person name="Gu R."/>
            <person name="Li Y."/>
            <person name="Wang X."/>
            <person name="Ren W."/>
            <person name="Li X."/>
            <person name="Wang L."/>
            <person name="Xie Y."/>
            <person name="Hong B."/>
        </authorList>
    </citation>
    <scope>NUCLEOTIDE SEQUENCE [LARGE SCALE GENOMIC DNA]</scope>
    <source>
        <strain evidence="1 2">US-43</strain>
    </source>
</reference>
<name>A0A5N5WEH7_STRMB</name>
<gene>
    <name evidence="1" type="ORF">FRZ00_05970</name>
</gene>
<dbReference type="OrthoDB" id="4231509at2"/>
<proteinExistence type="predicted"/>
<evidence type="ECO:0000313" key="2">
    <source>
        <dbReference type="Proteomes" id="UP000327000"/>
    </source>
</evidence>
<dbReference type="EMBL" id="VOKX01000009">
    <property type="protein sequence ID" value="KAB7850145.1"/>
    <property type="molecule type" value="Genomic_DNA"/>
</dbReference>
<dbReference type="AlphaFoldDB" id="A0A5N5WEH7"/>
<dbReference type="Proteomes" id="UP000327000">
    <property type="component" value="Unassembled WGS sequence"/>
</dbReference>
<evidence type="ECO:0000313" key="1">
    <source>
        <dbReference type="EMBL" id="KAB7850145.1"/>
    </source>
</evidence>
<dbReference type="RefSeq" id="WP_152262684.1">
    <property type="nucleotide sequence ID" value="NZ_VOKX01000009.1"/>
</dbReference>